<dbReference type="InterPro" id="IPR012382">
    <property type="entry name" value="CobI/CbiL"/>
</dbReference>
<dbReference type="EMBL" id="VFJB01000006">
    <property type="protein sequence ID" value="KAA0257832.1"/>
    <property type="molecule type" value="Genomic_DNA"/>
</dbReference>
<comment type="similarity">
    <text evidence="2 7">Belongs to the precorrin methyltransferase family.</text>
</comment>
<keyword evidence="6" id="KW-0949">S-adenosyl-L-methionine</keyword>
<evidence type="ECO:0000256" key="5">
    <source>
        <dbReference type="ARBA" id="ARBA00022679"/>
    </source>
</evidence>
<dbReference type="RefSeq" id="WP_149266805.1">
    <property type="nucleotide sequence ID" value="NZ_VFJB01000006.1"/>
</dbReference>
<reference evidence="9 10" key="1">
    <citation type="submission" date="2019-06" db="EMBL/GenBank/DDBJ databases">
        <title>Genomic insights into carbon and energy metabolism of Deferribacter autotrophicus revealed new metabolic traits in the phylum Deferribacteres.</title>
        <authorList>
            <person name="Slobodkin A.I."/>
            <person name="Slobodkina G.B."/>
            <person name="Allioux M."/>
            <person name="Alain K."/>
            <person name="Jebbar M."/>
            <person name="Shadrin V."/>
            <person name="Kublanov I.V."/>
            <person name="Toshchakov S.V."/>
            <person name="Bonch-Osmolovskaya E.A."/>
        </authorList>
    </citation>
    <scope>NUCLEOTIDE SEQUENCE [LARGE SCALE GENOMIC DNA]</scope>
    <source>
        <strain evidence="9 10">SL50</strain>
    </source>
</reference>
<evidence type="ECO:0000256" key="6">
    <source>
        <dbReference type="ARBA" id="ARBA00022691"/>
    </source>
</evidence>
<dbReference type="PANTHER" id="PTHR43467">
    <property type="entry name" value="COBALT-PRECORRIN-2 C(20)-METHYLTRANSFERASE"/>
    <property type="match status" value="1"/>
</dbReference>
<evidence type="ECO:0000256" key="2">
    <source>
        <dbReference type="ARBA" id="ARBA00005879"/>
    </source>
</evidence>
<evidence type="ECO:0000313" key="9">
    <source>
        <dbReference type="EMBL" id="KAA0257832.1"/>
    </source>
</evidence>
<dbReference type="InterPro" id="IPR014776">
    <property type="entry name" value="4pyrrole_Mease_sub2"/>
</dbReference>
<keyword evidence="3" id="KW-0169">Cobalamin biosynthesis</keyword>
<dbReference type="Gene3D" id="3.30.950.10">
    <property type="entry name" value="Methyltransferase, Cobalt-precorrin-4 Transmethylase, Domain 2"/>
    <property type="match status" value="1"/>
</dbReference>
<organism evidence="9 10">
    <name type="scientific">Deferribacter autotrophicus</name>
    <dbReference type="NCBI Taxonomy" id="500465"/>
    <lineage>
        <taxon>Bacteria</taxon>
        <taxon>Pseudomonadati</taxon>
        <taxon>Deferribacterota</taxon>
        <taxon>Deferribacteres</taxon>
        <taxon>Deferribacterales</taxon>
        <taxon>Deferribacteraceae</taxon>
        <taxon>Deferribacter</taxon>
    </lineage>
</organism>
<comment type="pathway">
    <text evidence="1">Cofactor biosynthesis; adenosylcobalamin biosynthesis.</text>
</comment>
<dbReference type="Proteomes" id="UP000322876">
    <property type="component" value="Unassembled WGS sequence"/>
</dbReference>
<name>A0A5A8F596_9BACT</name>
<dbReference type="PANTHER" id="PTHR43467:SF2">
    <property type="entry name" value="COBALT-PRECORRIN-2 C(20)-METHYLTRANSFERASE"/>
    <property type="match status" value="1"/>
</dbReference>
<dbReference type="CDD" id="cd11645">
    <property type="entry name" value="Precorrin_2_C20_MT"/>
    <property type="match status" value="1"/>
</dbReference>
<dbReference type="NCBIfam" id="TIGR01467">
    <property type="entry name" value="cobI_cbiL"/>
    <property type="match status" value="1"/>
</dbReference>
<dbReference type="GO" id="GO:0032259">
    <property type="term" value="P:methylation"/>
    <property type="evidence" value="ECO:0007669"/>
    <property type="project" value="UniProtKB-KW"/>
</dbReference>
<keyword evidence="4 9" id="KW-0489">Methyltransferase</keyword>
<dbReference type="InterPro" id="IPR006364">
    <property type="entry name" value="CobI/CbiL/CobIJ_dom"/>
</dbReference>
<dbReference type="SUPFAM" id="SSF53790">
    <property type="entry name" value="Tetrapyrrole methylase"/>
    <property type="match status" value="1"/>
</dbReference>
<sequence>MQRRIYALGLGPGDSEYISVKGVNVLKSCDLVVVPQSDKTGRSVAKEIVKQYVSDEKIFMYFFPMNNDKELLDRRYSELAEKIEQFLNEGKKVCYVTIGDLSIYSTFNYLYEKLKEKEIKVEKIAGIPSFIAAANRIDENIVIKGESFCVVEMERDGRMLEKVVSLFDTVIVMKVHKRLKFLIEFVRENKMVEKAYLVERCTLDGERVFDLLTDEVPENAGYLSTAILYRRKG</sequence>
<dbReference type="PIRSF" id="PIRSF036427">
    <property type="entry name" value="Precrrn-2_mtase"/>
    <property type="match status" value="1"/>
</dbReference>
<dbReference type="InterPro" id="IPR014777">
    <property type="entry name" value="4pyrrole_Mease_sub1"/>
</dbReference>
<dbReference type="UniPathway" id="UPA00148"/>
<evidence type="ECO:0000256" key="4">
    <source>
        <dbReference type="ARBA" id="ARBA00022603"/>
    </source>
</evidence>
<evidence type="ECO:0000256" key="1">
    <source>
        <dbReference type="ARBA" id="ARBA00004953"/>
    </source>
</evidence>
<comment type="caution">
    <text evidence="9">The sequence shown here is derived from an EMBL/GenBank/DDBJ whole genome shotgun (WGS) entry which is preliminary data.</text>
</comment>
<feature type="domain" description="Tetrapyrrole methylase" evidence="8">
    <location>
        <begin position="4"/>
        <end position="212"/>
    </location>
</feature>
<evidence type="ECO:0000256" key="7">
    <source>
        <dbReference type="PIRNR" id="PIRNR036427"/>
    </source>
</evidence>
<dbReference type="GO" id="GO:0009236">
    <property type="term" value="P:cobalamin biosynthetic process"/>
    <property type="evidence" value="ECO:0007669"/>
    <property type="project" value="UniProtKB-UniRule"/>
</dbReference>
<dbReference type="EC" id="2.1.1.130" evidence="9"/>
<evidence type="ECO:0000256" key="3">
    <source>
        <dbReference type="ARBA" id="ARBA00022573"/>
    </source>
</evidence>
<evidence type="ECO:0000259" key="8">
    <source>
        <dbReference type="Pfam" id="PF00590"/>
    </source>
</evidence>
<accession>A0A5A8F596</accession>
<dbReference type="InterPro" id="IPR035996">
    <property type="entry name" value="4pyrrol_Methylase_sf"/>
</dbReference>
<protein>
    <submittedName>
        <fullName evidence="9">Precorrin-2 C(20)-methyltransferase</fullName>
        <ecNumber evidence="9">2.1.1.130</ecNumber>
    </submittedName>
</protein>
<evidence type="ECO:0000313" key="10">
    <source>
        <dbReference type="Proteomes" id="UP000322876"/>
    </source>
</evidence>
<dbReference type="AlphaFoldDB" id="A0A5A8F596"/>
<dbReference type="InterPro" id="IPR000878">
    <property type="entry name" value="4pyrrol_Mease"/>
</dbReference>
<dbReference type="GO" id="GO:0030788">
    <property type="term" value="F:precorrin-2 C20-methyltransferase activity"/>
    <property type="evidence" value="ECO:0007669"/>
    <property type="project" value="UniProtKB-EC"/>
</dbReference>
<proteinExistence type="inferred from homology"/>
<keyword evidence="10" id="KW-1185">Reference proteome</keyword>
<dbReference type="OrthoDB" id="9804789at2"/>
<keyword evidence="5 9" id="KW-0808">Transferase</keyword>
<gene>
    <name evidence="9" type="primary">cobI</name>
    <name evidence="9" type="ORF">FHQ18_08800</name>
</gene>
<dbReference type="Gene3D" id="3.40.1010.10">
    <property type="entry name" value="Cobalt-precorrin-4 Transmethylase, Domain 1"/>
    <property type="match status" value="1"/>
</dbReference>
<dbReference type="Pfam" id="PF00590">
    <property type="entry name" value="TP_methylase"/>
    <property type="match status" value="1"/>
</dbReference>